<evidence type="ECO:0000313" key="1">
    <source>
        <dbReference type="EMBL" id="SCW10200.1"/>
    </source>
</evidence>
<name>A0AB74ENF0_NEIGO</name>
<evidence type="ECO:0008006" key="3">
    <source>
        <dbReference type="Google" id="ProtNLM"/>
    </source>
</evidence>
<evidence type="ECO:0000313" key="2">
    <source>
        <dbReference type="Proteomes" id="UP000182484"/>
    </source>
</evidence>
<proteinExistence type="predicted"/>
<protein>
    <recommendedName>
        <fullName evidence="3">Lipoprotein</fullName>
    </recommendedName>
</protein>
<dbReference type="EMBL" id="FMTB01000010">
    <property type="protein sequence ID" value="SCW10200.1"/>
    <property type="molecule type" value="Genomic_DNA"/>
</dbReference>
<gene>
    <name evidence="1" type="ORF">ESCNG_180009</name>
</gene>
<accession>A0AB74ENF0</accession>
<sequence length="41" mass="4233">MGGEKVLTGCISSVFAGCSAQDGATEKTVIKAHVRVFSFIS</sequence>
<organism evidence="1 2">
    <name type="scientific">Neisseria gonorrhoeae</name>
    <dbReference type="NCBI Taxonomy" id="485"/>
    <lineage>
        <taxon>Bacteria</taxon>
        <taxon>Pseudomonadati</taxon>
        <taxon>Pseudomonadota</taxon>
        <taxon>Betaproteobacteria</taxon>
        <taxon>Neisseriales</taxon>
        <taxon>Neisseriaceae</taxon>
        <taxon>Neisseria</taxon>
    </lineage>
</organism>
<reference evidence="1 2" key="1">
    <citation type="submission" date="2016-09" db="EMBL/GenBank/DDBJ databases">
        <authorList>
            <person name="Kumanski S."/>
            <person name="Beatrice B."/>
        </authorList>
    </citation>
    <scope>NUCLEOTIDE SEQUENCE [LARGE SCALE GENOMIC DNA]</scope>
    <source>
        <strain evidence="1">Mankind</strain>
    </source>
</reference>
<dbReference type="PROSITE" id="PS51257">
    <property type="entry name" value="PROKAR_LIPOPROTEIN"/>
    <property type="match status" value="1"/>
</dbReference>
<dbReference type="Proteomes" id="UP000182484">
    <property type="component" value="Unassembled WGS sequence"/>
</dbReference>
<dbReference type="AlphaFoldDB" id="A0AB74ENF0"/>
<comment type="caution">
    <text evidence="1">The sequence shown here is derived from an EMBL/GenBank/DDBJ whole genome shotgun (WGS) entry which is preliminary data.</text>
</comment>